<reference evidence="2 3" key="1">
    <citation type="submission" date="2021-03" db="EMBL/GenBank/DDBJ databases">
        <title>Sequencing the genomes of 1000 actinobacteria strains.</title>
        <authorList>
            <person name="Klenk H.-P."/>
        </authorList>
    </citation>
    <scope>NUCLEOTIDE SEQUENCE [LARGE SCALE GENOMIC DNA]</scope>
    <source>
        <strain evidence="2 3">DSM 45516</strain>
    </source>
</reference>
<dbReference type="EMBL" id="JAGGMR010000001">
    <property type="protein sequence ID" value="MBP2194284.1"/>
    <property type="molecule type" value="Genomic_DNA"/>
</dbReference>
<evidence type="ECO:0000313" key="3">
    <source>
        <dbReference type="Proteomes" id="UP001519325"/>
    </source>
</evidence>
<organism evidence="2 3">
    <name type="scientific">Nocardia goodfellowii</name>
    <dbReference type="NCBI Taxonomy" id="882446"/>
    <lineage>
        <taxon>Bacteria</taxon>
        <taxon>Bacillati</taxon>
        <taxon>Actinomycetota</taxon>
        <taxon>Actinomycetes</taxon>
        <taxon>Mycobacteriales</taxon>
        <taxon>Nocardiaceae</taxon>
        <taxon>Nocardia</taxon>
    </lineage>
</organism>
<evidence type="ECO:0000256" key="1">
    <source>
        <dbReference type="SAM" id="MobiDB-lite"/>
    </source>
</evidence>
<feature type="region of interest" description="Disordered" evidence="1">
    <location>
        <begin position="1"/>
        <end position="45"/>
    </location>
</feature>
<gene>
    <name evidence="2" type="ORF">BJ987_007185</name>
</gene>
<name>A0ABS4QRH4_9NOCA</name>
<feature type="compositionally biased region" description="Pro residues" evidence="1">
    <location>
        <begin position="23"/>
        <end position="39"/>
    </location>
</feature>
<dbReference type="Proteomes" id="UP001519325">
    <property type="component" value="Unassembled WGS sequence"/>
</dbReference>
<proteinExistence type="predicted"/>
<accession>A0ABS4QRH4</accession>
<evidence type="ECO:0000313" key="2">
    <source>
        <dbReference type="EMBL" id="MBP2194284.1"/>
    </source>
</evidence>
<dbReference type="RefSeq" id="WP_209897425.1">
    <property type="nucleotide sequence ID" value="NZ_JAGGMR010000001.1"/>
</dbReference>
<keyword evidence="3" id="KW-1185">Reference proteome</keyword>
<comment type="caution">
    <text evidence="2">The sequence shown here is derived from an EMBL/GenBank/DDBJ whole genome shotgun (WGS) entry which is preliminary data.</text>
</comment>
<sequence length="63" mass="6669">MTVDPGEQAANESNTTPEAASQPPSPAIPPEDLPAPTLPEPTWVRGLESDLEPFWGARVGQMS</sequence>
<protein>
    <submittedName>
        <fullName evidence="2">Uncharacterized protein</fullName>
    </submittedName>
</protein>